<feature type="transmembrane region" description="Helical" evidence="11">
    <location>
        <begin position="179"/>
        <end position="197"/>
    </location>
</feature>
<sequence>MLALMSIVLYALFFWASPFVSEAFYTGTAIVSLPVSSPNCTDTPFARVSIPDFLMEPAKRASAYHCPTPKPLLAYSYRELAVAFYLKSSDDAQKSLSEASMTLVAFYRYGRDALIKLIYYVCQQLLWGFVASMVYMLWVAFWMTWQMVILFPKELACILSLISLYRFLAAMVQKIFGNLPIFLATMLCKILKASILMRRSKDYIREKAVKGFMSFTIQQTPPRNSVLELQYDNGSHAAYGACIRLYNGENGMATVNHAYEELKDGGFVFSLRTKAKIPVSQFTEIFNSEKSDITILRGPPNWEGLLGCKSCQIQSAASLARSKATIYTFNGDWLAHNAEIVGSDHTFATTLCNTEPGCSGTPYFNGKTILGLHCGGSSDENYNLMSTIPPLAGITMPAYVFETTAPTGRLFTDDDIQLLTKLAQAKLSSKKGMRWADDEDDDFFDVPPMYVIEDLPLPENPKQIESVAPNRKTKITHFFSPVVGPTSVPEALPKAPVARPAKKKILTDFFPKSSGPLVFPAPELKRDPLKGKEPVIETAPPIAQQNPANGSGNEECGTDRITTGPCTQKKELVDGELIRQKFEKALMDRIDVRRIEEIVAEKVAAGMYKRPYKRRGNKKPRSSESTSRPNTPGKYTPPPMRPQQDSKKSESSPASTTPNKNKTQNGDASSSRNTRNWRPKPKDMGGPSSAPKPN</sequence>
<evidence type="ECO:0000256" key="10">
    <source>
        <dbReference type="SAM" id="MobiDB-lite"/>
    </source>
</evidence>
<evidence type="ECO:0000256" key="6">
    <source>
        <dbReference type="ARBA" id="ARBA00022801"/>
    </source>
</evidence>
<dbReference type="InterPro" id="IPR018019">
    <property type="entry name" value="Luteovirus_Orf2"/>
</dbReference>
<evidence type="ECO:0000256" key="8">
    <source>
        <dbReference type="ARBA" id="ARBA00022989"/>
    </source>
</evidence>
<feature type="transmembrane region" description="Helical" evidence="11">
    <location>
        <begin position="125"/>
        <end position="143"/>
    </location>
</feature>
<feature type="compositionally biased region" description="Basic residues" evidence="10">
    <location>
        <begin position="610"/>
        <end position="620"/>
    </location>
</feature>
<evidence type="ECO:0000259" key="12">
    <source>
        <dbReference type="PROSITE" id="PS51868"/>
    </source>
</evidence>
<dbReference type="GO" id="GO:0075523">
    <property type="term" value="P:viral translational frameshifting"/>
    <property type="evidence" value="ECO:0007669"/>
    <property type="project" value="UniProtKB-KW"/>
</dbReference>
<name>A0A7G3W8L1_9VIRU</name>
<dbReference type="InterPro" id="IPR043504">
    <property type="entry name" value="Peptidase_S1_PA_chymotrypsin"/>
</dbReference>
<evidence type="ECO:0000256" key="4">
    <source>
        <dbReference type="ARBA" id="ARBA00022729"/>
    </source>
</evidence>
<dbReference type="GO" id="GO:0070008">
    <property type="term" value="F:serine-type exopeptidase activity"/>
    <property type="evidence" value="ECO:0007669"/>
    <property type="project" value="InterPro"/>
</dbReference>
<feature type="compositionally biased region" description="Polar residues" evidence="10">
    <location>
        <begin position="651"/>
        <end position="676"/>
    </location>
</feature>
<evidence type="ECO:0000256" key="3">
    <source>
        <dbReference type="ARBA" id="ARBA00022692"/>
    </source>
</evidence>
<dbReference type="PRINTS" id="PR00913">
    <property type="entry name" value="LVIRUSORF2"/>
</dbReference>
<feature type="region of interest" description="Disordered" evidence="10">
    <location>
        <begin position="610"/>
        <end position="694"/>
    </location>
</feature>
<organism evidence="13">
    <name type="scientific">Allium polerovirus A</name>
    <dbReference type="NCBI Taxonomy" id="2593979"/>
    <lineage>
        <taxon>Viruses</taxon>
        <taxon>Riboviria</taxon>
        <taxon>Orthornavirae</taxon>
        <taxon>Pisuviricota</taxon>
        <taxon>Pisoniviricetes</taxon>
        <taxon>Sobelivirales</taxon>
        <taxon>Solemoviridae</taxon>
        <taxon>Polerovirus</taxon>
        <taxon>Polerovirus APVA</taxon>
    </lineage>
</organism>
<keyword evidence="6" id="KW-0378">Hydrolase</keyword>
<keyword evidence="7" id="KW-0720">Serine protease</keyword>
<dbReference type="GO" id="GO:0006508">
    <property type="term" value="P:proteolysis"/>
    <property type="evidence" value="ECO:0007669"/>
    <property type="project" value="UniProtKB-KW"/>
</dbReference>
<evidence type="ECO:0000256" key="5">
    <source>
        <dbReference type="ARBA" id="ARBA00022758"/>
    </source>
</evidence>
<keyword evidence="5" id="KW-0688">Ribosomal frameshifting</keyword>
<keyword evidence="3 11" id="KW-0812">Transmembrane</keyword>
<reference evidence="13" key="1">
    <citation type="submission" date="2018-09" db="EMBL/GenBank/DDBJ databases">
        <authorList>
            <person name="Jo Y."/>
            <person name="Cho W.K."/>
        </authorList>
    </citation>
    <scope>NUCLEOTIDE SEQUENCE</scope>
    <source>
        <strain evidence="13">Won</strain>
    </source>
</reference>
<keyword evidence="9 11" id="KW-0472">Membrane</keyword>
<gene>
    <name evidence="13" type="primary">ORF2</name>
</gene>
<evidence type="ECO:0000313" key="13">
    <source>
        <dbReference type="EMBL" id="QED42836.1"/>
    </source>
</evidence>
<evidence type="ECO:0000256" key="1">
    <source>
        <dbReference type="ARBA" id="ARBA00004141"/>
    </source>
</evidence>
<accession>A0A7G3W8L1</accession>
<evidence type="ECO:0000256" key="2">
    <source>
        <dbReference type="ARBA" id="ARBA00022670"/>
    </source>
</evidence>
<feature type="domain" description="Peptidase S39" evidence="12">
    <location>
        <begin position="209"/>
        <end position="402"/>
    </location>
</feature>
<dbReference type="InterPro" id="IPR000382">
    <property type="entry name" value="Peptidase_S39B_luteovirus"/>
</dbReference>
<dbReference type="EMBL" id="MH898527">
    <property type="protein sequence ID" value="QED42836.1"/>
    <property type="molecule type" value="Genomic_RNA"/>
</dbReference>
<proteinExistence type="predicted"/>
<comment type="subcellular location">
    <subcellularLocation>
        <location evidence="1">Membrane</location>
        <topology evidence="1">Multi-pass membrane protein</topology>
    </subcellularLocation>
</comment>
<dbReference type="Gene3D" id="2.40.10.10">
    <property type="entry name" value="Trypsin-like serine proteases"/>
    <property type="match status" value="2"/>
</dbReference>
<dbReference type="GO" id="GO:0016020">
    <property type="term" value="C:membrane"/>
    <property type="evidence" value="ECO:0007669"/>
    <property type="project" value="UniProtKB-SubCell"/>
</dbReference>
<feature type="transmembrane region" description="Helical" evidence="11">
    <location>
        <begin position="155"/>
        <end position="173"/>
    </location>
</feature>
<keyword evidence="2" id="KW-0645">Protease</keyword>
<evidence type="ECO:0000256" key="9">
    <source>
        <dbReference type="ARBA" id="ARBA00023136"/>
    </source>
</evidence>
<dbReference type="SUPFAM" id="SSF50494">
    <property type="entry name" value="Trypsin-like serine proteases"/>
    <property type="match status" value="1"/>
</dbReference>
<feature type="compositionally biased region" description="Polar residues" evidence="10">
    <location>
        <begin position="543"/>
        <end position="552"/>
    </location>
</feature>
<dbReference type="PROSITE" id="PS51868">
    <property type="entry name" value="PEPTIDASE_S39"/>
    <property type="match status" value="1"/>
</dbReference>
<dbReference type="InterPro" id="IPR009003">
    <property type="entry name" value="Peptidase_S1_PA"/>
</dbReference>
<keyword evidence="4" id="KW-0732">Signal</keyword>
<evidence type="ECO:0000256" key="7">
    <source>
        <dbReference type="ARBA" id="ARBA00022825"/>
    </source>
</evidence>
<feature type="region of interest" description="Disordered" evidence="10">
    <location>
        <begin position="541"/>
        <end position="563"/>
    </location>
</feature>
<dbReference type="GO" id="GO:0004252">
    <property type="term" value="F:serine-type endopeptidase activity"/>
    <property type="evidence" value="ECO:0007669"/>
    <property type="project" value="InterPro"/>
</dbReference>
<protein>
    <submittedName>
        <fullName evidence="13">Putative P1</fullName>
    </submittedName>
</protein>
<keyword evidence="8 11" id="KW-1133">Transmembrane helix</keyword>
<evidence type="ECO:0000256" key="11">
    <source>
        <dbReference type="SAM" id="Phobius"/>
    </source>
</evidence>
<dbReference type="Pfam" id="PF02122">
    <property type="entry name" value="Peptidase_S39"/>
    <property type="match status" value="1"/>
</dbReference>